<keyword evidence="1" id="KW-0560">Oxidoreductase</keyword>
<sequence>MEKDTDGGAALCCRRNGRAGTRSTFHFDDGRDSLGRDGARLLWDSMRWAAAEVRKLPARHGFDIGYRPGSLWAAGRPRRVAMCAQARDEAAERRGYDRLRVIGRHERSEWPGGTRYLTRFHDPESGHLNPQKLALRPGQCLI</sequence>
<dbReference type="GO" id="GO:0016491">
    <property type="term" value="F:oxidoreductase activity"/>
    <property type="evidence" value="ECO:0007669"/>
    <property type="project" value="UniProtKB-KW"/>
</dbReference>
<proteinExistence type="predicted"/>
<dbReference type="Pfam" id="PF01266">
    <property type="entry name" value="DAO"/>
    <property type="match status" value="1"/>
</dbReference>
<feature type="domain" description="FAD dependent oxidoreductase" evidence="2">
    <location>
        <begin position="37"/>
        <end position="134"/>
    </location>
</feature>
<dbReference type="Gene3D" id="3.30.9.10">
    <property type="entry name" value="D-Amino Acid Oxidase, subunit A, domain 2"/>
    <property type="match status" value="1"/>
</dbReference>
<dbReference type="InterPro" id="IPR006076">
    <property type="entry name" value="FAD-dep_OxRdtase"/>
</dbReference>
<gene>
    <name evidence="3" type="ORF">BLA13014_01959</name>
</gene>
<dbReference type="Proteomes" id="UP000494261">
    <property type="component" value="Unassembled WGS sequence"/>
</dbReference>
<dbReference type="InterPro" id="IPR036188">
    <property type="entry name" value="FAD/NAD-bd_sf"/>
</dbReference>
<accession>A0A6P2JSV2</accession>
<name>A0A6P2JSV2_9BURK</name>
<dbReference type="EMBL" id="CABVQC010000010">
    <property type="protein sequence ID" value="VWB46058.1"/>
    <property type="molecule type" value="Genomic_DNA"/>
</dbReference>
<dbReference type="Gene3D" id="3.50.50.60">
    <property type="entry name" value="FAD/NAD(P)-binding domain"/>
    <property type="match status" value="1"/>
</dbReference>
<dbReference type="AlphaFoldDB" id="A0A6P2JSV2"/>
<reference evidence="3 4" key="1">
    <citation type="submission" date="2019-09" db="EMBL/GenBank/DDBJ databases">
        <authorList>
            <person name="Depoorter E."/>
        </authorList>
    </citation>
    <scope>NUCLEOTIDE SEQUENCE [LARGE SCALE GENOMIC DNA]</scope>
    <source>
        <strain evidence="3">LMG 13014</strain>
    </source>
</reference>
<evidence type="ECO:0000256" key="1">
    <source>
        <dbReference type="ARBA" id="ARBA00023002"/>
    </source>
</evidence>
<organism evidence="3 4">
    <name type="scientific">Burkholderia aenigmatica</name>
    <dbReference type="NCBI Taxonomy" id="2015348"/>
    <lineage>
        <taxon>Bacteria</taxon>
        <taxon>Pseudomonadati</taxon>
        <taxon>Pseudomonadota</taxon>
        <taxon>Betaproteobacteria</taxon>
        <taxon>Burkholderiales</taxon>
        <taxon>Burkholderiaceae</taxon>
        <taxon>Burkholderia</taxon>
        <taxon>Burkholderia cepacia complex</taxon>
    </lineage>
</organism>
<evidence type="ECO:0000313" key="4">
    <source>
        <dbReference type="Proteomes" id="UP000494261"/>
    </source>
</evidence>
<evidence type="ECO:0000259" key="2">
    <source>
        <dbReference type="Pfam" id="PF01266"/>
    </source>
</evidence>
<protein>
    <submittedName>
        <fullName evidence="3">FAD dependent oxidoreductase</fullName>
    </submittedName>
</protein>
<evidence type="ECO:0000313" key="3">
    <source>
        <dbReference type="EMBL" id="VWB46058.1"/>
    </source>
</evidence>